<dbReference type="EMBL" id="BAABRP010000013">
    <property type="protein sequence ID" value="GAA5514133.1"/>
    <property type="molecule type" value="Genomic_DNA"/>
</dbReference>
<keyword evidence="2" id="KW-1185">Reference proteome</keyword>
<protein>
    <submittedName>
        <fullName evidence="1">Uncharacterized protein</fullName>
    </submittedName>
</protein>
<name>A0ABP9WDG9_9DEIO</name>
<comment type="caution">
    <text evidence="1">The sequence shown here is derived from an EMBL/GenBank/DDBJ whole genome shotgun (WGS) entry which is preliminary data.</text>
</comment>
<proteinExistence type="predicted"/>
<dbReference type="Proteomes" id="UP001401887">
    <property type="component" value="Unassembled WGS sequence"/>
</dbReference>
<evidence type="ECO:0000313" key="2">
    <source>
        <dbReference type="Proteomes" id="UP001401887"/>
    </source>
</evidence>
<reference evidence="1 2" key="1">
    <citation type="submission" date="2024-02" db="EMBL/GenBank/DDBJ databases">
        <title>Deinococcus carri NBRC 110142.</title>
        <authorList>
            <person name="Ichikawa N."/>
            <person name="Katano-Makiyama Y."/>
            <person name="Hidaka K."/>
        </authorList>
    </citation>
    <scope>NUCLEOTIDE SEQUENCE [LARGE SCALE GENOMIC DNA]</scope>
    <source>
        <strain evidence="1 2">NBRC 110142</strain>
    </source>
</reference>
<gene>
    <name evidence="1" type="ORF">Dcar01_02885</name>
</gene>
<evidence type="ECO:0000313" key="1">
    <source>
        <dbReference type="EMBL" id="GAA5514133.1"/>
    </source>
</evidence>
<dbReference type="RefSeq" id="WP_345466465.1">
    <property type="nucleotide sequence ID" value="NZ_BAABRP010000013.1"/>
</dbReference>
<accession>A0ABP9WDG9</accession>
<organism evidence="1 2">
    <name type="scientific">Deinococcus carri</name>
    <dbReference type="NCBI Taxonomy" id="1211323"/>
    <lineage>
        <taxon>Bacteria</taxon>
        <taxon>Thermotogati</taxon>
        <taxon>Deinococcota</taxon>
        <taxon>Deinococci</taxon>
        <taxon>Deinococcales</taxon>
        <taxon>Deinococcaceae</taxon>
        <taxon>Deinococcus</taxon>
    </lineage>
</organism>
<sequence length="252" mass="27950">MDPTSRSFDDAKRLGDAGEVAVARLLARHREALPFRDGTPLARVVVRVDGRVRRAVSEQVLGVEVRLEPRPRQEQVYGDLELWSQGGEGRTLEVKSEQYALADFPAPAGSRRTENVAFETHDLISPEAYEQLWVRGARRGGRLPPPPGTLAFDAPTVPEWFTCEGGHLRTRADWLLHHFQPSGLGVMLSLGRIRQALHAGGLPAPWYASCTLMRGSQARCLTPGGEGIKYYTVGKLLNVAELERRGYARLYV</sequence>